<dbReference type="PANTHER" id="PTHR43649:SF33">
    <property type="entry name" value="POLYGALACTURONAN_RHAMNOGALACTURONAN-BINDING PROTEIN YTCQ"/>
    <property type="match status" value="1"/>
</dbReference>
<evidence type="ECO:0000256" key="5">
    <source>
        <dbReference type="ARBA" id="ARBA00023288"/>
    </source>
</evidence>
<keyword evidence="3" id="KW-0472">Membrane</keyword>
<comment type="caution">
    <text evidence="6">The sequence shown here is derived from an EMBL/GenBank/DDBJ whole genome shotgun (WGS) entry which is preliminary data.</text>
</comment>
<dbReference type="OrthoDB" id="2644341at2"/>
<accession>A0A1E2SK24</accession>
<proteinExistence type="predicted"/>
<keyword evidence="5" id="KW-0449">Lipoprotein</keyword>
<dbReference type="Pfam" id="PF01547">
    <property type="entry name" value="SBP_bac_1"/>
    <property type="match status" value="1"/>
</dbReference>
<dbReference type="InterPro" id="IPR050490">
    <property type="entry name" value="Bact_solute-bd_prot1"/>
</dbReference>
<evidence type="ECO:0000256" key="4">
    <source>
        <dbReference type="ARBA" id="ARBA00023139"/>
    </source>
</evidence>
<keyword evidence="2" id="KW-0732">Signal</keyword>
<dbReference type="RefSeq" id="WP_011186974.1">
    <property type="nucleotide sequence ID" value="NZ_LNZG01000023.1"/>
</dbReference>
<dbReference type="InterPro" id="IPR006059">
    <property type="entry name" value="SBP"/>
</dbReference>
<dbReference type="OMA" id="MASAPRW"/>
<dbReference type="PANTHER" id="PTHR43649">
    <property type="entry name" value="ARABINOSE-BINDING PROTEIN-RELATED"/>
    <property type="match status" value="1"/>
</dbReference>
<organism evidence="6 7">
    <name type="scientific">Leifsonia xyli subsp. xyli</name>
    <dbReference type="NCBI Taxonomy" id="59736"/>
    <lineage>
        <taxon>Bacteria</taxon>
        <taxon>Bacillati</taxon>
        <taxon>Actinomycetota</taxon>
        <taxon>Actinomycetes</taxon>
        <taxon>Micrococcales</taxon>
        <taxon>Microbacteriaceae</taxon>
        <taxon>Leifsonia</taxon>
    </lineage>
</organism>
<reference evidence="6 7" key="1">
    <citation type="submission" date="2015-11" db="EMBL/GenBank/DDBJ databases">
        <authorList>
            <person name="Zhang Y."/>
            <person name="Guo Z."/>
        </authorList>
    </citation>
    <scope>NUCLEOTIDE SEQUENCE [LARGE SCALE GENOMIC DNA]</scope>
    <source>
        <strain evidence="7">gdw1</strain>
    </source>
</reference>
<dbReference type="Gene3D" id="3.40.190.10">
    <property type="entry name" value="Periplasmic binding protein-like II"/>
    <property type="match status" value="1"/>
</dbReference>
<keyword evidence="4" id="KW-0564">Palmitate</keyword>
<dbReference type="EMBL" id="LNZG01000023">
    <property type="protein sequence ID" value="ODA90024.1"/>
    <property type="molecule type" value="Genomic_DNA"/>
</dbReference>
<name>A0A1E2SK24_LEIXY</name>
<dbReference type="AlphaFoldDB" id="A0A1E2SK24"/>
<dbReference type="SUPFAM" id="SSF53850">
    <property type="entry name" value="Periplasmic binding protein-like II"/>
    <property type="match status" value="1"/>
</dbReference>
<keyword evidence="1" id="KW-1003">Cell membrane</keyword>
<evidence type="ECO:0000313" key="7">
    <source>
        <dbReference type="Proteomes" id="UP000094426"/>
    </source>
</evidence>
<protein>
    <submittedName>
        <fullName evidence="6">Uncharacterized protein</fullName>
    </submittedName>
</protein>
<evidence type="ECO:0000256" key="2">
    <source>
        <dbReference type="ARBA" id="ARBA00022729"/>
    </source>
</evidence>
<dbReference type="Proteomes" id="UP000094426">
    <property type="component" value="Unassembled WGS sequence"/>
</dbReference>
<sequence length="360" mass="39327">MTLSQQQPKRRRRALRSSALLALPLILALSACGVGGGGGSTNRAGACDISAEAASGKALSGEPSGKIVFQTTNLKQDFSGYFTKLIGDFEKKYPKVDVAWQDDPGDATFTQRLVTDAQGCKLPDVLNLNQTTVFALHKEGFLLNLTKAKPGIEKPFIPSVWDSLSFLGEKDSYVMPWYWGLTGLQTYNTELMKQAGLDPNAPPTTVADQFAAAKKIGANSGGQLSAFAANPRWRVPNDWQLMDAAVMDKKQTRFTFADDPRIVEWLTQYRDVYAADGLPKDTLSSDTDMPKLYSAGNLVWGSTNASFLRYVKQTNESVYEKTGVAPLLDKGGRAFMDGQLVAVPSTSKNRWRPSRSRSSC</sequence>
<gene>
    <name evidence="6" type="ORF">ATY41_03045</name>
</gene>
<evidence type="ECO:0000256" key="3">
    <source>
        <dbReference type="ARBA" id="ARBA00023136"/>
    </source>
</evidence>
<evidence type="ECO:0000313" key="6">
    <source>
        <dbReference type="EMBL" id="ODA90024.1"/>
    </source>
</evidence>
<evidence type="ECO:0000256" key="1">
    <source>
        <dbReference type="ARBA" id="ARBA00022475"/>
    </source>
</evidence>